<dbReference type="InterPro" id="IPR036179">
    <property type="entry name" value="Ig-like_dom_sf"/>
</dbReference>
<dbReference type="SUPFAM" id="SSF48726">
    <property type="entry name" value="Immunoglobulin"/>
    <property type="match status" value="2"/>
</dbReference>
<keyword evidence="2" id="KW-1015">Disulfide bond</keyword>
<reference evidence="5" key="3">
    <citation type="submission" date="2025-09" db="UniProtKB">
        <authorList>
            <consortium name="Ensembl"/>
        </authorList>
    </citation>
    <scope>IDENTIFICATION</scope>
</reference>
<dbReference type="Gene3D" id="2.60.40.10">
    <property type="entry name" value="Immunoglobulins"/>
    <property type="match status" value="2"/>
</dbReference>
<dbReference type="PANTHER" id="PTHR11738:SF157">
    <property type="entry name" value="T-CELL-INTERACTING, ACTIVATING RECEPTOR ON MYELOID CELLS PROTEIN 1"/>
    <property type="match status" value="1"/>
</dbReference>
<sequence length="261" mass="29159">MDDSFTGLCVSQTQQMVRSPPKPSLSAFPSWVVSPKSNVILTCSTLTRKVKFVFRKEGKPLLDPMQLASSTGIQAKIYLFNLSHSDAGEYTCKYSMVKAPFRSSPASDTALLVVTGSLCKPSLQDLRRHKVTPVRNVALRYHRPDNTLEDVMFVLLKTSTRKRVQHQRPEGKWTDFSLRNVTGNDTGNYSCICYQTKAPWPHIPVTASKTSDDLLSLSVFPGTTLGDHTTVNLIRLGLAAMFLIIDRILLAEAWHSQKEFP</sequence>
<dbReference type="FunFam" id="2.60.40.10:FF:000049">
    <property type="entry name" value="Leukocyte immunoglobulin-like receptor subfamily B member 1"/>
    <property type="match status" value="1"/>
</dbReference>
<evidence type="ECO:0000259" key="4">
    <source>
        <dbReference type="PROSITE" id="PS50835"/>
    </source>
</evidence>
<proteinExistence type="predicted"/>
<dbReference type="GeneTree" id="ENSGT01150000286974"/>
<dbReference type="PROSITE" id="PS50835">
    <property type="entry name" value="IG_LIKE"/>
    <property type="match status" value="1"/>
</dbReference>
<accession>A0A7N5JSZ7</accession>
<evidence type="ECO:0000256" key="2">
    <source>
        <dbReference type="ARBA" id="ARBA00023157"/>
    </source>
</evidence>
<dbReference type="InterPro" id="IPR007110">
    <property type="entry name" value="Ig-like_dom"/>
</dbReference>
<dbReference type="GO" id="GO:0002764">
    <property type="term" value="P:immune response-regulating signaling pathway"/>
    <property type="evidence" value="ECO:0007669"/>
    <property type="project" value="TreeGrafter"/>
</dbReference>
<dbReference type="Ensembl" id="ENSAMET00000042669.1">
    <property type="protein sequence ID" value="ENSAMEP00000029982.1"/>
    <property type="gene ID" value="ENSAMEG00000025585.1"/>
</dbReference>
<dbReference type="Pfam" id="PF13895">
    <property type="entry name" value="Ig_2"/>
    <property type="match status" value="1"/>
</dbReference>
<evidence type="ECO:0000256" key="3">
    <source>
        <dbReference type="ARBA" id="ARBA00023319"/>
    </source>
</evidence>
<keyword evidence="3" id="KW-0393">Immunoglobulin domain</keyword>
<name>A0A7N5JSZ7_AILME</name>
<reference evidence="5" key="2">
    <citation type="submission" date="2025-08" db="UniProtKB">
        <authorList>
            <consortium name="Ensembl"/>
        </authorList>
    </citation>
    <scope>IDENTIFICATION</scope>
</reference>
<dbReference type="InterPro" id="IPR013783">
    <property type="entry name" value="Ig-like_fold"/>
</dbReference>
<dbReference type="GO" id="GO:0005886">
    <property type="term" value="C:plasma membrane"/>
    <property type="evidence" value="ECO:0007669"/>
    <property type="project" value="TreeGrafter"/>
</dbReference>
<evidence type="ECO:0000256" key="1">
    <source>
        <dbReference type="ARBA" id="ARBA00022729"/>
    </source>
</evidence>
<keyword evidence="6" id="KW-1185">Reference proteome</keyword>
<protein>
    <recommendedName>
        <fullName evidence="4">Ig-like domain-containing protein</fullName>
    </recommendedName>
</protein>
<feature type="domain" description="Ig-like" evidence="4">
    <location>
        <begin position="23"/>
        <end position="113"/>
    </location>
</feature>
<evidence type="ECO:0000313" key="6">
    <source>
        <dbReference type="Proteomes" id="UP000008912"/>
    </source>
</evidence>
<organism evidence="5 6">
    <name type="scientific">Ailuropoda melanoleuca</name>
    <name type="common">Giant panda</name>
    <dbReference type="NCBI Taxonomy" id="9646"/>
    <lineage>
        <taxon>Eukaryota</taxon>
        <taxon>Metazoa</taxon>
        <taxon>Chordata</taxon>
        <taxon>Craniata</taxon>
        <taxon>Vertebrata</taxon>
        <taxon>Euteleostomi</taxon>
        <taxon>Mammalia</taxon>
        <taxon>Eutheria</taxon>
        <taxon>Laurasiatheria</taxon>
        <taxon>Carnivora</taxon>
        <taxon>Caniformia</taxon>
        <taxon>Ursidae</taxon>
        <taxon>Ailuropoda</taxon>
    </lineage>
</organism>
<dbReference type="InterPro" id="IPR050412">
    <property type="entry name" value="Ig-like_Receptors_ImmuneReg"/>
</dbReference>
<dbReference type="AlphaFoldDB" id="A0A7N5JSZ7"/>
<dbReference type="PANTHER" id="PTHR11738">
    <property type="entry name" value="MHC CLASS I NK CELL RECEPTOR"/>
    <property type="match status" value="1"/>
</dbReference>
<keyword evidence="1" id="KW-0732">Signal</keyword>
<dbReference type="InParanoid" id="A0A7N5JSZ7"/>
<dbReference type="Proteomes" id="UP000008912">
    <property type="component" value="Unassembled WGS sequence"/>
</dbReference>
<evidence type="ECO:0000313" key="5">
    <source>
        <dbReference type="Ensembl" id="ENSAMEP00000029982.1"/>
    </source>
</evidence>
<reference evidence="5 6" key="1">
    <citation type="journal article" date="2010" name="Nature">
        <title>The sequence and de novo assembly of the giant panda genome.</title>
        <authorList>
            <person name="Li R."/>
            <person name="Fan W."/>
            <person name="Tian G."/>
            <person name="Zhu H."/>
            <person name="He L."/>
            <person name="Cai J."/>
            <person name="Huang Q."/>
            <person name="Cai Q."/>
            <person name="Li B."/>
            <person name="Bai Y."/>
            <person name="Zhang Z."/>
            <person name="Zhang Y."/>
            <person name="Wang W."/>
            <person name="Li J."/>
            <person name="Wei F."/>
            <person name="Li H."/>
            <person name="Jian M."/>
            <person name="Li J."/>
            <person name="Zhang Z."/>
            <person name="Nielsen R."/>
            <person name="Li D."/>
            <person name="Gu W."/>
            <person name="Yang Z."/>
            <person name="Xuan Z."/>
            <person name="Ryder O.A."/>
            <person name="Leung F.C."/>
            <person name="Zhou Y."/>
            <person name="Cao J."/>
            <person name="Sun X."/>
            <person name="Fu Y."/>
            <person name="Fang X."/>
            <person name="Guo X."/>
            <person name="Wang B."/>
            <person name="Hou R."/>
            <person name="Shen F."/>
            <person name="Mu B."/>
            <person name="Ni P."/>
            <person name="Lin R."/>
            <person name="Qian W."/>
            <person name="Wang G."/>
            <person name="Yu C."/>
            <person name="Nie W."/>
            <person name="Wang J."/>
            <person name="Wu Z."/>
            <person name="Liang H."/>
            <person name="Min J."/>
            <person name="Wu Q."/>
            <person name="Cheng S."/>
            <person name="Ruan J."/>
            <person name="Wang M."/>
            <person name="Shi Z."/>
            <person name="Wen M."/>
            <person name="Liu B."/>
            <person name="Ren X."/>
            <person name="Zheng H."/>
            <person name="Dong D."/>
            <person name="Cook K."/>
            <person name="Shan G."/>
            <person name="Zhang H."/>
            <person name="Kosiol C."/>
            <person name="Xie X."/>
            <person name="Lu Z."/>
            <person name="Zheng H."/>
            <person name="Li Y."/>
            <person name="Steiner C.C."/>
            <person name="Lam T.T."/>
            <person name="Lin S."/>
            <person name="Zhang Q."/>
            <person name="Li G."/>
            <person name="Tian J."/>
            <person name="Gong T."/>
            <person name="Liu H."/>
            <person name="Zhang D."/>
            <person name="Fang L."/>
            <person name="Ye C."/>
            <person name="Zhang J."/>
            <person name="Hu W."/>
            <person name="Xu A."/>
            <person name="Ren Y."/>
            <person name="Zhang G."/>
            <person name="Bruford M.W."/>
            <person name="Li Q."/>
            <person name="Ma L."/>
            <person name="Guo Y."/>
            <person name="An N."/>
            <person name="Hu Y."/>
            <person name="Zheng Y."/>
            <person name="Shi Y."/>
            <person name="Li Z."/>
            <person name="Liu Q."/>
            <person name="Chen Y."/>
            <person name="Zhao J."/>
            <person name="Qu N."/>
            <person name="Zhao S."/>
            <person name="Tian F."/>
            <person name="Wang X."/>
            <person name="Wang H."/>
            <person name="Xu L."/>
            <person name="Liu X."/>
            <person name="Vinar T."/>
            <person name="Wang Y."/>
            <person name="Lam T.W."/>
            <person name="Yiu S.M."/>
            <person name="Liu S."/>
            <person name="Zhang H."/>
            <person name="Li D."/>
            <person name="Huang Y."/>
            <person name="Wang X."/>
            <person name="Yang G."/>
            <person name="Jiang Z."/>
            <person name="Wang J."/>
            <person name="Qin N."/>
            <person name="Li L."/>
            <person name="Li J."/>
            <person name="Bolund L."/>
            <person name="Kristiansen K."/>
            <person name="Wong G.K."/>
            <person name="Olson M."/>
            <person name="Zhang X."/>
            <person name="Li S."/>
            <person name="Yang H."/>
            <person name="Wang J."/>
            <person name="Wang J."/>
        </authorList>
    </citation>
    <scope>NUCLEOTIDE SEQUENCE [LARGE SCALE GENOMIC DNA]</scope>
</reference>